<keyword evidence="2" id="KW-1185">Reference proteome</keyword>
<dbReference type="AlphaFoldDB" id="A0A5P1FPS7"/>
<accession>A0A5P1FPS7</accession>
<evidence type="ECO:0000313" key="2">
    <source>
        <dbReference type="Proteomes" id="UP000243459"/>
    </source>
</evidence>
<reference evidence="2" key="1">
    <citation type="journal article" date="2017" name="Nat. Commun.">
        <title>The asparagus genome sheds light on the origin and evolution of a young Y chromosome.</title>
        <authorList>
            <person name="Harkess A."/>
            <person name="Zhou J."/>
            <person name="Xu C."/>
            <person name="Bowers J.E."/>
            <person name="Van der Hulst R."/>
            <person name="Ayyampalayam S."/>
            <person name="Mercati F."/>
            <person name="Riccardi P."/>
            <person name="McKain M.R."/>
            <person name="Kakrana A."/>
            <person name="Tang H."/>
            <person name="Ray J."/>
            <person name="Groenendijk J."/>
            <person name="Arikit S."/>
            <person name="Mathioni S.M."/>
            <person name="Nakano M."/>
            <person name="Shan H."/>
            <person name="Telgmann-Rauber A."/>
            <person name="Kanno A."/>
            <person name="Yue Z."/>
            <person name="Chen H."/>
            <person name="Li W."/>
            <person name="Chen Y."/>
            <person name="Xu X."/>
            <person name="Zhang Y."/>
            <person name="Luo S."/>
            <person name="Chen H."/>
            <person name="Gao J."/>
            <person name="Mao Z."/>
            <person name="Pires J.C."/>
            <person name="Luo M."/>
            <person name="Kudrna D."/>
            <person name="Wing R.A."/>
            <person name="Meyers B.C."/>
            <person name="Yi K."/>
            <person name="Kong H."/>
            <person name="Lavrijsen P."/>
            <person name="Sunseri F."/>
            <person name="Falavigna A."/>
            <person name="Ye Y."/>
            <person name="Leebens-Mack J.H."/>
            <person name="Chen G."/>
        </authorList>
    </citation>
    <scope>NUCLEOTIDE SEQUENCE [LARGE SCALE GENOMIC DNA]</scope>
    <source>
        <strain evidence="2">cv. DH0086</strain>
    </source>
</reference>
<gene>
    <name evidence="1" type="ORF">A4U43_C01F16310</name>
</gene>
<sequence length="208" mass="23126">MSVVCNNLFADNAVNQPLIRLIMEDSPQAQHPPVPTPQVNLKGKIVIAFDSNIAGREEGYGYRLTANPACGNTPIREGPSENFWDKVCSQALKPIGQHLIGPFADPSHLPVAHMEPAPTEDPNIPISSFDHIIESSSFLAPPPSFERVIKRKRKPEARSLAHKPLHRCLVAYSRGYATTTKNGLRRPWQYNDLNGLNSTLYPLQLFLK</sequence>
<dbReference type="Proteomes" id="UP000243459">
    <property type="component" value="Chromosome 1"/>
</dbReference>
<evidence type="ECO:0000313" key="1">
    <source>
        <dbReference type="EMBL" id="ONK80316.1"/>
    </source>
</evidence>
<dbReference type="Gramene" id="ONK80316">
    <property type="protein sequence ID" value="ONK80316"/>
    <property type="gene ID" value="A4U43_C01F16310"/>
</dbReference>
<protein>
    <submittedName>
        <fullName evidence="1">Uncharacterized protein</fullName>
    </submittedName>
</protein>
<dbReference type="EMBL" id="CM007381">
    <property type="protein sequence ID" value="ONK80316.1"/>
    <property type="molecule type" value="Genomic_DNA"/>
</dbReference>
<name>A0A5P1FPS7_ASPOF</name>
<proteinExistence type="predicted"/>
<organism evidence="1 2">
    <name type="scientific">Asparagus officinalis</name>
    <name type="common">Garden asparagus</name>
    <dbReference type="NCBI Taxonomy" id="4686"/>
    <lineage>
        <taxon>Eukaryota</taxon>
        <taxon>Viridiplantae</taxon>
        <taxon>Streptophyta</taxon>
        <taxon>Embryophyta</taxon>
        <taxon>Tracheophyta</taxon>
        <taxon>Spermatophyta</taxon>
        <taxon>Magnoliopsida</taxon>
        <taxon>Liliopsida</taxon>
        <taxon>Asparagales</taxon>
        <taxon>Asparagaceae</taxon>
        <taxon>Asparagoideae</taxon>
        <taxon>Asparagus</taxon>
    </lineage>
</organism>